<feature type="compositionally biased region" description="Polar residues" evidence="2">
    <location>
        <begin position="233"/>
        <end position="265"/>
    </location>
</feature>
<feature type="compositionally biased region" description="Polar residues" evidence="2">
    <location>
        <begin position="1420"/>
        <end position="1446"/>
    </location>
</feature>
<feature type="compositionally biased region" description="Polar residues" evidence="2">
    <location>
        <begin position="667"/>
        <end position="677"/>
    </location>
</feature>
<feature type="compositionally biased region" description="Basic and acidic residues" evidence="2">
    <location>
        <begin position="1408"/>
        <end position="1419"/>
    </location>
</feature>
<feature type="compositionally biased region" description="Polar residues" evidence="2">
    <location>
        <begin position="1395"/>
        <end position="1404"/>
    </location>
</feature>
<feature type="compositionally biased region" description="Basic and acidic residues" evidence="2">
    <location>
        <begin position="452"/>
        <end position="475"/>
    </location>
</feature>
<dbReference type="EMBL" id="CALNXI010004238">
    <property type="protein sequence ID" value="CAH3195365.1"/>
    <property type="molecule type" value="Genomic_DNA"/>
</dbReference>
<feature type="region of interest" description="Disordered" evidence="2">
    <location>
        <begin position="314"/>
        <end position="551"/>
    </location>
</feature>
<reference evidence="3 4" key="1">
    <citation type="submission" date="2022-05" db="EMBL/GenBank/DDBJ databases">
        <authorList>
            <consortium name="Genoscope - CEA"/>
            <person name="William W."/>
        </authorList>
    </citation>
    <scope>NUCLEOTIDE SEQUENCE [LARGE SCALE GENOMIC DNA]</scope>
</reference>
<feature type="compositionally biased region" description="Acidic residues" evidence="2">
    <location>
        <begin position="490"/>
        <end position="499"/>
    </location>
</feature>
<feature type="compositionally biased region" description="Polar residues" evidence="2">
    <location>
        <begin position="381"/>
        <end position="409"/>
    </location>
</feature>
<feature type="region of interest" description="Disordered" evidence="2">
    <location>
        <begin position="867"/>
        <end position="888"/>
    </location>
</feature>
<keyword evidence="4" id="KW-1185">Reference proteome</keyword>
<feature type="compositionally biased region" description="Basic and acidic residues" evidence="2">
    <location>
        <begin position="1345"/>
        <end position="1362"/>
    </location>
</feature>
<evidence type="ECO:0000313" key="3">
    <source>
        <dbReference type="EMBL" id="CAH3195365.1"/>
    </source>
</evidence>
<dbReference type="CDD" id="cd23767">
    <property type="entry name" value="IQCD"/>
    <property type="match status" value="1"/>
</dbReference>
<feature type="region of interest" description="Disordered" evidence="2">
    <location>
        <begin position="1345"/>
        <end position="1474"/>
    </location>
</feature>
<organism evidence="3 4">
    <name type="scientific">Porites evermanni</name>
    <dbReference type="NCBI Taxonomy" id="104178"/>
    <lineage>
        <taxon>Eukaryota</taxon>
        <taxon>Metazoa</taxon>
        <taxon>Cnidaria</taxon>
        <taxon>Anthozoa</taxon>
        <taxon>Hexacorallia</taxon>
        <taxon>Scleractinia</taxon>
        <taxon>Fungiina</taxon>
        <taxon>Poritidae</taxon>
        <taxon>Porites</taxon>
    </lineage>
</organism>
<dbReference type="Proteomes" id="UP001159427">
    <property type="component" value="Unassembled WGS sequence"/>
</dbReference>
<dbReference type="PANTHER" id="PTHR13958:SF3">
    <property type="entry name" value="CAP-GLY DOMAIN-CONTAINING PROTEIN-RELATED"/>
    <property type="match status" value="1"/>
</dbReference>
<feature type="compositionally biased region" description="Basic and acidic residues" evidence="2">
    <location>
        <begin position="1054"/>
        <end position="1072"/>
    </location>
</feature>
<dbReference type="PANTHER" id="PTHR13958">
    <property type="entry name" value="CENTROSOME-ASSOCIATED PROTEIN 350"/>
    <property type="match status" value="1"/>
</dbReference>
<name>A0ABN8SV40_9CNID</name>
<feature type="compositionally biased region" description="Polar residues" evidence="2">
    <location>
        <begin position="89"/>
        <end position="99"/>
    </location>
</feature>
<feature type="coiled-coil region" evidence="1">
    <location>
        <begin position="1213"/>
        <end position="1244"/>
    </location>
</feature>
<evidence type="ECO:0000256" key="2">
    <source>
        <dbReference type="SAM" id="MobiDB-lite"/>
    </source>
</evidence>
<feature type="compositionally biased region" description="Polar residues" evidence="2">
    <location>
        <begin position="359"/>
        <end position="372"/>
    </location>
</feature>
<feature type="non-terminal residue" evidence="3">
    <location>
        <position position="1"/>
    </location>
</feature>
<feature type="region of interest" description="Disordered" evidence="2">
    <location>
        <begin position="225"/>
        <end position="265"/>
    </location>
</feature>
<gene>
    <name evidence="3" type="ORF">PEVE_00030071</name>
</gene>
<protein>
    <recommendedName>
        <fullName evidence="5">Centrosome-associated protein 350</fullName>
    </recommendedName>
</protein>
<feature type="region of interest" description="Disordered" evidence="2">
    <location>
        <begin position="986"/>
        <end position="1159"/>
    </location>
</feature>
<proteinExistence type="predicted"/>
<sequence>LQAAEARINEANAGLGSEVEQNGEVDVSLQEVFSERQRYGRVARYELRPSRFGQAASSVPSFGEDHINSRRVPDFPLVRMISLSYNVSNINRPPESSTRAPVHTPLLSPPSKDSHDKVPNGGFSRNRGPSYSAHPVESEVRDPGVATAYSSLYTANDPLGRRPPIRLYGNTLSTIPSASSFEDSLEIGESLSRVRQNEACSTSSFGLRPSIANNSDALARLKERIKQQKEQASRLSPTDRSVSSNPSPSPEQRPSVQSIDSTTAADSYRADVDVPVRTAAVISKRKVASAPAAPAYKGFSEVESKTTVLSEVNRKVKRKDPATHKLITKPANQRPQKPITKKGPPKVQRVIAPRRPTDIITTSSWRSGQQTVKRILGPAKNKSSSPEGSRPQSRSSQGTDISEPKSLNFQWRDEGDGKKHAGVGNGSEKGGAPTDEVPRVTSPTNQTLVNGLKKDSGHAKESVMDAEKDVKDLRGNKILSTEAKNILSDLELDTDDESDKEMKKPVAEPKPKQTRVNKPSSTSRRKRPLNSQSQGPPMSSYPPRQKVRHYDTDEVKKYIEKQIAERKKKLHEDRLLKERAVKEKKQKLEELYSRQKKNLQNNLNRKSKKCLGETYSKDHSDFRSIIYPYNHLFPQDEVEHYSEDTGVSESDKENLDIASFRGLPAYPSSQERNGHNVSSSPSESSEDGSMSPVPARLDVSEDQGRVPCVTSVSVGAKPVDIRPSAYVGFPEGINPLRYSELRPMSSPPRDDRIAAIKQTAAELKHRLESEAWRLGLNLQATGLGKIDEQQPLTSATSGDYTVFKGALPGVGNLQEQAELNEELDNRTSAATTIQAAFRGHSVRQGLNWKLPSGRTLRSTVRQGLHQRSGILGTGASESSQYSTAWDNDDKSSISDINTSYSSARSKVKSPTHSSRSLKRTFFYLGRLSKHSLDGKPSILPWTSKGGDSLSVINIFTRRNPHLKSLAKDDKGAKEQDSEIASLLEETLPDSKAGETASLLEPPADLDQSKELLEQTLVEQSPRKSKEHEYEDDFEGSSRGSRQEESVKRTPSPVRKKDDHSYSETFESPERKTGSLAVEESLHSPDRSMESGTLSPTLSEGELSRASEADNRSPTISSVRQSPTRDQSTHSSVPLYTPKAHPPSSVFMPAHQGGDRLSPGSLDMRLTAELNRLEYMEESVRQLTDVERTRAVSLAQQETVSLAQILKSKQLSHAREMENLRAKAREEALEAAKQLEEARRAAADAAAGAAETIARMRLEAAATITESADRLVKVQTEAARTTSESAKQVEEARSSAARTLLDVAKQQTADTRGVAAEAASAAAEAAVKASMSRFYEQQEQLFKEREARLKNYSDRSRNERSRDSYSSYSKSEHTDSYSRTRSSRSGTDAVDRGSPARSSVGTRTYASDEFSRASDRDKSASVHTASNLTVDRSVTRSQVIPTPSGSKHTLPAGEETGSIPEEMDHSVADSVVSDVGLDVAEDDSLAEVLTGDSLKKPSG</sequence>
<dbReference type="PROSITE" id="PS50096">
    <property type="entry name" value="IQ"/>
    <property type="match status" value="1"/>
</dbReference>
<feature type="compositionally biased region" description="Polar residues" evidence="2">
    <location>
        <begin position="875"/>
        <end position="885"/>
    </location>
</feature>
<accession>A0ABN8SV40</accession>
<feature type="compositionally biased region" description="Low complexity" evidence="2">
    <location>
        <begin position="678"/>
        <end position="692"/>
    </location>
</feature>
<feature type="region of interest" description="Disordered" evidence="2">
    <location>
        <begin position="592"/>
        <end position="614"/>
    </location>
</feature>
<comment type="caution">
    <text evidence="3">The sequence shown here is derived from an EMBL/GenBank/DDBJ whole genome shotgun (WGS) entry which is preliminary data.</text>
</comment>
<dbReference type="InterPro" id="IPR028750">
    <property type="entry name" value="CEP350/CC187"/>
</dbReference>
<feature type="compositionally biased region" description="Basic and acidic residues" evidence="2">
    <location>
        <begin position="500"/>
        <end position="511"/>
    </location>
</feature>
<feature type="compositionally biased region" description="Basic and acidic residues" evidence="2">
    <location>
        <begin position="1101"/>
        <end position="1110"/>
    </location>
</feature>
<evidence type="ECO:0000256" key="1">
    <source>
        <dbReference type="SAM" id="Coils"/>
    </source>
</evidence>
<feature type="compositionally biased region" description="Basic and acidic residues" evidence="2">
    <location>
        <begin position="1079"/>
        <end position="1088"/>
    </location>
</feature>
<feature type="region of interest" description="Disordered" evidence="2">
    <location>
        <begin position="664"/>
        <end position="702"/>
    </location>
</feature>
<feature type="compositionally biased region" description="Polar residues" evidence="2">
    <location>
        <begin position="1111"/>
        <end position="1133"/>
    </location>
</feature>
<feature type="region of interest" description="Disordered" evidence="2">
    <location>
        <begin position="89"/>
        <end position="142"/>
    </location>
</feature>
<evidence type="ECO:0000313" key="4">
    <source>
        <dbReference type="Proteomes" id="UP001159427"/>
    </source>
</evidence>
<keyword evidence="1" id="KW-0175">Coiled coil</keyword>
<evidence type="ECO:0008006" key="5">
    <source>
        <dbReference type="Google" id="ProtNLM"/>
    </source>
</evidence>